<sequence length="712" mass="82275">MASDQPQPGHFANPNPNPIETPSTGSKRARSPSLDLEEADQPWSDQDPLSLGKEISTEDTRPENQIKEVMHNTSPIDQKPEGNQDRENQEEEEKEVLKAPSANNQIQEEESNNESVHSTDGGLLSSITESLVKMVMTDELPFHTITGIYPLSRSLLPGVPLPSISKLKEDLIRVHQKEKSQLKKIIKTHRVCLSTETWVDEGEMYHMSIRAHWINKEWCLCNKVLTFRWVPHPYPGTEETEELVTELGEIWEKCLKDWGIESVISITVGKTCTEAGAVEYLKNRTKDKNGAVLGHEFLHHRSCTHVIAEVVKEVLESEKETVRKIRDTIRFVGSGERNEHFKKCAKEENLEHQGYLFVNIEPMWDSVYMMLDEATKLQKAFERLLKEDPVYLSCFYPPEEEDEKYDWWGNKIEKEVVLNPGPPTEADWDNAKRLAKLLRLFYKVVLRLSDPLFPTSNLFFEEVLGMRTRLAQLCLNEDKLLGSLAECMKNRLDEYWGDLSSLNPLIYIALVLDPRKKLKYIRFYLSEIDTESSLVESIVEQVEATLVRLFEQYLEFEPEESLSGSDSDLVYFSEDEDYSEKLRVQFFKLIEKERKGNRILELKQYLTVSCETDDGSFDILDWWEANCMKYPVLSKIAMDVLAIPASAAFYEQAFSTGFRELVWHKSRLSGKLREALICGQDWFNYKKPPADFKESFIDEMAIEYGEEPEDDF</sequence>
<evidence type="ECO:0000313" key="5">
    <source>
        <dbReference type="EMBL" id="KAJ3696729.1"/>
    </source>
</evidence>
<feature type="domain" description="hAT-like transposase RNase-H fold" evidence="4">
    <location>
        <begin position="453"/>
        <end position="553"/>
    </location>
</feature>
<organism evidence="5 6">
    <name type="scientific">Rhynchospora tenuis</name>
    <dbReference type="NCBI Taxonomy" id="198213"/>
    <lineage>
        <taxon>Eukaryota</taxon>
        <taxon>Viridiplantae</taxon>
        <taxon>Streptophyta</taxon>
        <taxon>Embryophyta</taxon>
        <taxon>Tracheophyta</taxon>
        <taxon>Spermatophyta</taxon>
        <taxon>Magnoliopsida</taxon>
        <taxon>Liliopsida</taxon>
        <taxon>Poales</taxon>
        <taxon>Cyperaceae</taxon>
        <taxon>Cyperoideae</taxon>
        <taxon>Rhynchosporeae</taxon>
        <taxon>Rhynchospora</taxon>
    </lineage>
</organism>
<feature type="compositionally biased region" description="Basic and acidic residues" evidence="2">
    <location>
        <begin position="55"/>
        <end position="70"/>
    </location>
</feature>
<dbReference type="InterPro" id="IPR008906">
    <property type="entry name" value="HATC_C_dom"/>
</dbReference>
<dbReference type="SUPFAM" id="SSF53098">
    <property type="entry name" value="Ribonuclease H-like"/>
    <property type="match status" value="1"/>
</dbReference>
<name>A0AAD6EPT9_9POAL</name>
<evidence type="ECO:0000313" key="6">
    <source>
        <dbReference type="Proteomes" id="UP001210211"/>
    </source>
</evidence>
<dbReference type="InterPro" id="IPR012337">
    <property type="entry name" value="RNaseH-like_sf"/>
</dbReference>
<dbReference type="GO" id="GO:0046983">
    <property type="term" value="F:protein dimerization activity"/>
    <property type="evidence" value="ECO:0007669"/>
    <property type="project" value="InterPro"/>
</dbReference>
<keyword evidence="6" id="KW-1185">Reference proteome</keyword>
<evidence type="ECO:0000259" key="3">
    <source>
        <dbReference type="Pfam" id="PF05699"/>
    </source>
</evidence>
<dbReference type="EMBL" id="JAMRDG010000001">
    <property type="protein sequence ID" value="KAJ3696729.1"/>
    <property type="molecule type" value="Genomic_DNA"/>
</dbReference>
<evidence type="ECO:0000256" key="1">
    <source>
        <dbReference type="ARBA" id="ARBA00023125"/>
    </source>
</evidence>
<dbReference type="AlphaFoldDB" id="A0AAD6EPT9"/>
<proteinExistence type="predicted"/>
<feature type="compositionally biased region" description="Basic and acidic residues" evidence="2">
    <location>
        <begin position="78"/>
        <end position="87"/>
    </location>
</feature>
<dbReference type="Pfam" id="PF05699">
    <property type="entry name" value="Dimer_Tnp_hAT"/>
    <property type="match status" value="1"/>
</dbReference>
<gene>
    <name evidence="5" type="ORF">LUZ61_000434</name>
</gene>
<dbReference type="Pfam" id="PF14372">
    <property type="entry name" value="hAT-like_RNase-H"/>
    <property type="match status" value="1"/>
</dbReference>
<dbReference type="Proteomes" id="UP001210211">
    <property type="component" value="Unassembled WGS sequence"/>
</dbReference>
<dbReference type="GO" id="GO:0003677">
    <property type="term" value="F:DNA binding"/>
    <property type="evidence" value="ECO:0007669"/>
    <property type="project" value="UniProtKB-KW"/>
</dbReference>
<evidence type="ECO:0000256" key="2">
    <source>
        <dbReference type="SAM" id="MobiDB-lite"/>
    </source>
</evidence>
<evidence type="ECO:0000259" key="4">
    <source>
        <dbReference type="Pfam" id="PF14372"/>
    </source>
</evidence>
<dbReference type="InterPro" id="IPR025525">
    <property type="entry name" value="hAT-like_transposase_RNase-H"/>
</dbReference>
<evidence type="ECO:0008006" key="7">
    <source>
        <dbReference type="Google" id="ProtNLM"/>
    </source>
</evidence>
<protein>
    <recommendedName>
        <fullName evidence="7">HAT C-terminal dimerisation domain-containing protein</fullName>
    </recommendedName>
</protein>
<feature type="region of interest" description="Disordered" evidence="2">
    <location>
        <begin position="1"/>
        <end position="122"/>
    </location>
</feature>
<dbReference type="PANTHER" id="PTHR46481:SF7">
    <property type="entry name" value="ZINC FINGER BED DOMAIN-CONTAINING PROTEIN RICESLEEPER 2-LIKE"/>
    <property type="match status" value="1"/>
</dbReference>
<dbReference type="InterPro" id="IPR052035">
    <property type="entry name" value="ZnF_BED_domain_contain"/>
</dbReference>
<accession>A0AAD6EPT9</accession>
<keyword evidence="1" id="KW-0238">DNA-binding</keyword>
<comment type="caution">
    <text evidence="5">The sequence shown here is derived from an EMBL/GenBank/DDBJ whole genome shotgun (WGS) entry which is preliminary data.</text>
</comment>
<feature type="domain" description="HAT C-terminal dimerisation" evidence="3">
    <location>
        <begin position="601"/>
        <end position="683"/>
    </location>
</feature>
<reference evidence="5 6" key="1">
    <citation type="journal article" date="2022" name="Cell">
        <title>Repeat-based holocentromeres influence genome architecture and karyotype evolution.</title>
        <authorList>
            <person name="Hofstatter P.G."/>
            <person name="Thangavel G."/>
            <person name="Lux T."/>
            <person name="Neumann P."/>
            <person name="Vondrak T."/>
            <person name="Novak P."/>
            <person name="Zhang M."/>
            <person name="Costa L."/>
            <person name="Castellani M."/>
            <person name="Scott A."/>
            <person name="Toegelov H."/>
            <person name="Fuchs J."/>
            <person name="Mata-Sucre Y."/>
            <person name="Dias Y."/>
            <person name="Vanzela A.L.L."/>
            <person name="Huettel B."/>
            <person name="Almeida C.C.S."/>
            <person name="Simkova H."/>
            <person name="Souza G."/>
            <person name="Pedrosa-Harand A."/>
            <person name="Macas J."/>
            <person name="Mayer K.F.X."/>
            <person name="Houben A."/>
            <person name="Marques A."/>
        </authorList>
    </citation>
    <scope>NUCLEOTIDE SEQUENCE [LARGE SCALE GENOMIC DNA]</scope>
    <source>
        <strain evidence="5">RhyTen1mFocal</strain>
    </source>
</reference>
<dbReference type="PANTHER" id="PTHR46481">
    <property type="entry name" value="ZINC FINGER BED DOMAIN-CONTAINING PROTEIN 4"/>
    <property type="match status" value="1"/>
</dbReference>